<evidence type="ECO:0000313" key="2">
    <source>
        <dbReference type="EMBL" id="GAA5804353.1"/>
    </source>
</evidence>
<organism evidence="2 3">
    <name type="scientific">Helicostylum pulchrum</name>
    <dbReference type="NCBI Taxonomy" id="562976"/>
    <lineage>
        <taxon>Eukaryota</taxon>
        <taxon>Fungi</taxon>
        <taxon>Fungi incertae sedis</taxon>
        <taxon>Mucoromycota</taxon>
        <taxon>Mucoromycotina</taxon>
        <taxon>Mucoromycetes</taxon>
        <taxon>Mucorales</taxon>
        <taxon>Mucorineae</taxon>
        <taxon>Mucoraceae</taxon>
        <taxon>Helicostylum</taxon>
    </lineage>
</organism>
<proteinExistence type="predicted"/>
<name>A0ABP9YCN5_9FUNG</name>
<accession>A0ABP9YCN5</accession>
<evidence type="ECO:0000256" key="1">
    <source>
        <dbReference type="SAM" id="MobiDB-lite"/>
    </source>
</evidence>
<dbReference type="Proteomes" id="UP001476247">
    <property type="component" value="Unassembled WGS sequence"/>
</dbReference>
<comment type="caution">
    <text evidence="2">The sequence shown here is derived from an EMBL/GenBank/DDBJ whole genome shotgun (WGS) entry which is preliminary data.</text>
</comment>
<keyword evidence="3" id="KW-1185">Reference proteome</keyword>
<evidence type="ECO:0000313" key="3">
    <source>
        <dbReference type="Proteomes" id="UP001476247"/>
    </source>
</evidence>
<feature type="compositionally biased region" description="Polar residues" evidence="1">
    <location>
        <begin position="1"/>
        <end position="19"/>
    </location>
</feature>
<sequence length="114" mass="12794">MYPSLTSVASSSRWYSKKQSTQDKLTEITQMEERLAERRSKNVQTGAIILIRGKPSVIDPTSICNQEDTAAMSDDDNVVYNNDTSNDLFDTQFEQDIPESPNDHSHYNSSSSPS</sequence>
<feature type="region of interest" description="Disordered" evidence="1">
    <location>
        <begin position="94"/>
        <end position="114"/>
    </location>
</feature>
<protein>
    <submittedName>
        <fullName evidence="2">Uncharacterized protein</fullName>
    </submittedName>
</protein>
<reference evidence="2 3" key="1">
    <citation type="submission" date="2024-04" db="EMBL/GenBank/DDBJ databases">
        <title>genome sequences of Mucor flavus KT1a and Helicostylum pulchrum KT1b strains isolation_sourced from the surface of a dry-aged beef.</title>
        <authorList>
            <person name="Toyotome T."/>
            <person name="Hosono M."/>
            <person name="Torimaru M."/>
            <person name="Fukuda K."/>
            <person name="Mikami N."/>
        </authorList>
    </citation>
    <scope>NUCLEOTIDE SEQUENCE [LARGE SCALE GENOMIC DNA]</scope>
    <source>
        <strain evidence="2 3">KT1b</strain>
    </source>
</reference>
<gene>
    <name evidence="2" type="ORF">HPULCUR_009841</name>
</gene>
<feature type="region of interest" description="Disordered" evidence="1">
    <location>
        <begin position="1"/>
        <end position="21"/>
    </location>
</feature>
<dbReference type="EMBL" id="BAABUJ010000034">
    <property type="protein sequence ID" value="GAA5804353.1"/>
    <property type="molecule type" value="Genomic_DNA"/>
</dbReference>